<reference evidence="1 2" key="1">
    <citation type="journal article" date="2018" name="Nat. Genet.">
        <title>The Rosa genome provides new insights in the design of modern roses.</title>
        <authorList>
            <person name="Bendahmane M."/>
        </authorList>
    </citation>
    <scope>NUCLEOTIDE SEQUENCE [LARGE SCALE GENOMIC DNA]</scope>
    <source>
        <strain evidence="2">cv. Old Blush</strain>
    </source>
</reference>
<sequence length="204" mass="23083">MGLSLLSNLTCSNLDSYFTSLQTPSPKTRNPRVPIPKPFFLDLKWPFQEEKKIHDKKPPISQSLILDFNQSLHFISQPLHLRFKLQTLCISSSLIRQGFIWSSLRISSTRAPPSTNSFSTASRPKRHCRHANFVPLFISRLTLPELKSGQGFVDLGLELRLLISSKSAFSLWYLGLWVACFCGGDEPLSHGFKISQRNSVSECC</sequence>
<evidence type="ECO:0000313" key="2">
    <source>
        <dbReference type="Proteomes" id="UP000238479"/>
    </source>
</evidence>
<keyword evidence="2" id="KW-1185">Reference proteome</keyword>
<proteinExistence type="predicted"/>
<organism evidence="1 2">
    <name type="scientific">Rosa chinensis</name>
    <name type="common">China rose</name>
    <dbReference type="NCBI Taxonomy" id="74649"/>
    <lineage>
        <taxon>Eukaryota</taxon>
        <taxon>Viridiplantae</taxon>
        <taxon>Streptophyta</taxon>
        <taxon>Embryophyta</taxon>
        <taxon>Tracheophyta</taxon>
        <taxon>Spermatophyta</taxon>
        <taxon>Magnoliopsida</taxon>
        <taxon>eudicotyledons</taxon>
        <taxon>Gunneridae</taxon>
        <taxon>Pentapetalae</taxon>
        <taxon>rosids</taxon>
        <taxon>fabids</taxon>
        <taxon>Rosales</taxon>
        <taxon>Rosaceae</taxon>
        <taxon>Rosoideae</taxon>
        <taxon>Rosoideae incertae sedis</taxon>
        <taxon>Rosa</taxon>
    </lineage>
</organism>
<dbReference type="AlphaFoldDB" id="A0A2P6SBK1"/>
<protein>
    <submittedName>
        <fullName evidence="1">Uncharacterized protein</fullName>
    </submittedName>
</protein>
<accession>A0A2P6SBK1</accession>
<gene>
    <name evidence="1" type="ORF">RchiOBHm_Chr1g0331591</name>
</gene>
<name>A0A2P6SBK1_ROSCH</name>
<comment type="caution">
    <text evidence="1">The sequence shown here is derived from an EMBL/GenBank/DDBJ whole genome shotgun (WGS) entry which is preliminary data.</text>
</comment>
<dbReference type="Proteomes" id="UP000238479">
    <property type="component" value="Chromosome 1"/>
</dbReference>
<dbReference type="EMBL" id="PDCK01000039">
    <property type="protein sequence ID" value="PRQ56061.1"/>
    <property type="molecule type" value="Genomic_DNA"/>
</dbReference>
<evidence type="ECO:0000313" key="1">
    <source>
        <dbReference type="EMBL" id="PRQ56061.1"/>
    </source>
</evidence>
<dbReference type="Gramene" id="PRQ56061">
    <property type="protein sequence ID" value="PRQ56061"/>
    <property type="gene ID" value="RchiOBHm_Chr1g0331591"/>
</dbReference>